<dbReference type="Proteomes" id="UP001219355">
    <property type="component" value="Chromosome 2"/>
</dbReference>
<accession>A0AAF0DF31</accession>
<evidence type="ECO:0000313" key="3">
    <source>
        <dbReference type="Proteomes" id="UP001219355"/>
    </source>
</evidence>
<protein>
    <submittedName>
        <fullName evidence="2">Uncharacterized protein</fullName>
    </submittedName>
</protein>
<evidence type="ECO:0000256" key="1">
    <source>
        <dbReference type="SAM" id="MobiDB-lite"/>
    </source>
</evidence>
<feature type="region of interest" description="Disordered" evidence="1">
    <location>
        <begin position="74"/>
        <end position="148"/>
    </location>
</feature>
<dbReference type="AlphaFoldDB" id="A0AAF0DF31"/>
<organism evidence="2 3">
    <name type="scientific">Emydomyces testavorans</name>
    <dbReference type="NCBI Taxonomy" id="2070801"/>
    <lineage>
        <taxon>Eukaryota</taxon>
        <taxon>Fungi</taxon>
        <taxon>Dikarya</taxon>
        <taxon>Ascomycota</taxon>
        <taxon>Pezizomycotina</taxon>
        <taxon>Eurotiomycetes</taxon>
        <taxon>Eurotiomycetidae</taxon>
        <taxon>Onygenales</taxon>
        <taxon>Nannizziopsiaceae</taxon>
        <taxon>Emydomyces</taxon>
    </lineage>
</organism>
<reference evidence="2" key="1">
    <citation type="submission" date="2023-03" db="EMBL/GenBank/DDBJ databases">
        <title>Emydomyces testavorans Genome Sequence.</title>
        <authorList>
            <person name="Hoyer L."/>
        </authorList>
    </citation>
    <scope>NUCLEOTIDE SEQUENCE</scope>
    <source>
        <strain evidence="2">16-2883</strain>
    </source>
</reference>
<sequence length="424" mass="47818">MHQVPSNHVSQGCNISNELHDKRHREIARIIQKLQELDEQGECLTSNTSELRLSHMQISDENKDEDECISLDEKIDYGPPITPTQNQGLPPTPGAPRKNSFKTSVVGHRSQSLKRVPRASSRLRIQYQPSPPVTPPSLDSKPVATSSQEAAPQKVAVWRHASVFESPEAGTRSNCKAQQPLTPELGATAQQLSCATPVKKTMTRTRAKTICQFDSPDILLTPKLGQSPAKIKREEKKALKYAKSTGKALRRQSMSDPFTIITNEAVEKVNDAIHGSCKLLSSMSPEEVKEVFIKNLALYNELQMQLAHIKPSDEAKYDNKYEALTASRLKLKYVQEVLDKLGIQPTRPKENKERKALIYKMLNIIFLDLEYQANEARETLRRAAGYWRFVNKRAYLAMVENNKMISWETGEKINEEDLGSSDQE</sequence>
<proteinExistence type="predicted"/>
<gene>
    <name evidence="2" type="ORF">PRK78_002866</name>
</gene>
<keyword evidence="3" id="KW-1185">Reference proteome</keyword>
<dbReference type="EMBL" id="CP120628">
    <property type="protein sequence ID" value="WEW57399.1"/>
    <property type="molecule type" value="Genomic_DNA"/>
</dbReference>
<evidence type="ECO:0000313" key="2">
    <source>
        <dbReference type="EMBL" id="WEW57399.1"/>
    </source>
</evidence>
<name>A0AAF0DF31_9EURO</name>